<reference evidence="7" key="1">
    <citation type="submission" date="2017-10" db="EMBL/GenBank/DDBJ databases">
        <title>Rapid genome shrinkage in a self-fertile nematode reveals novel sperm competition proteins.</title>
        <authorList>
            <person name="Yin D."/>
            <person name="Schwarz E.M."/>
            <person name="Thomas C.G."/>
            <person name="Felde R.L."/>
            <person name="Korf I.F."/>
            <person name="Cutter A.D."/>
            <person name="Schartner C.M."/>
            <person name="Ralston E.J."/>
            <person name="Meyer B.J."/>
            <person name="Haag E.S."/>
        </authorList>
    </citation>
    <scope>NUCLEOTIDE SEQUENCE [LARGE SCALE GENOMIC DNA]</scope>
    <source>
        <strain evidence="7">JU1422</strain>
    </source>
</reference>
<dbReference type="InterPro" id="IPR036640">
    <property type="entry name" value="ABC1_TM_sf"/>
</dbReference>
<dbReference type="EMBL" id="PDUG01000001">
    <property type="protein sequence ID" value="PIC52853.1"/>
    <property type="molecule type" value="Genomic_DNA"/>
</dbReference>
<dbReference type="PANTHER" id="PTHR43394">
    <property type="entry name" value="ATP-DEPENDENT PERMEASE MDL1, MITOCHONDRIAL"/>
    <property type="match status" value="1"/>
</dbReference>
<evidence type="ECO:0000256" key="1">
    <source>
        <dbReference type="ARBA" id="ARBA00004141"/>
    </source>
</evidence>
<evidence type="ECO:0000256" key="4">
    <source>
        <dbReference type="ARBA" id="ARBA00023136"/>
    </source>
</evidence>
<dbReference type="Pfam" id="PF00005">
    <property type="entry name" value="ABC_tran"/>
    <property type="match status" value="1"/>
</dbReference>
<feature type="domain" description="ABC transporter" evidence="5">
    <location>
        <begin position="85"/>
        <end position="127"/>
    </location>
</feature>
<dbReference type="Gene3D" id="1.20.1560.10">
    <property type="entry name" value="ABC transporter type 1, transmembrane domain"/>
    <property type="match status" value="1"/>
</dbReference>
<dbReference type="GO" id="GO:0016020">
    <property type="term" value="C:membrane"/>
    <property type="evidence" value="ECO:0007669"/>
    <property type="project" value="UniProtKB-SubCell"/>
</dbReference>
<comment type="caution">
    <text evidence="6">The sequence shown here is derived from an EMBL/GenBank/DDBJ whole genome shotgun (WGS) entry which is preliminary data.</text>
</comment>
<evidence type="ECO:0000313" key="6">
    <source>
        <dbReference type="EMBL" id="PIC52853.1"/>
    </source>
</evidence>
<dbReference type="InterPro" id="IPR039421">
    <property type="entry name" value="Type_1_exporter"/>
</dbReference>
<keyword evidence="3" id="KW-1133">Transmembrane helix</keyword>
<evidence type="ECO:0000313" key="7">
    <source>
        <dbReference type="Proteomes" id="UP000230233"/>
    </source>
</evidence>
<dbReference type="OrthoDB" id="5824116at2759"/>
<proteinExistence type="predicted"/>
<name>A0A2G5VM46_9PELO</name>
<gene>
    <name evidence="6" type="primary">Cnig_chr_I.g2791</name>
    <name evidence="6" type="ORF">B9Z55_002791</name>
</gene>
<comment type="subcellular location">
    <subcellularLocation>
        <location evidence="1">Membrane</location>
        <topology evidence="1">Multi-pass membrane protein</topology>
    </subcellularLocation>
</comment>
<evidence type="ECO:0000256" key="2">
    <source>
        <dbReference type="ARBA" id="ARBA00022692"/>
    </source>
</evidence>
<keyword evidence="4" id="KW-0472">Membrane</keyword>
<accession>A0A2G5VM46</accession>
<dbReference type="Gene3D" id="3.40.50.300">
    <property type="entry name" value="P-loop containing nucleotide triphosphate hydrolases"/>
    <property type="match status" value="1"/>
</dbReference>
<sequence>MPIFRLKIQIHFETAIFFSLFLELGEVWHGLMQAAGASRKVFEFIDRPPRLENTGTYAPDSMTGKIEFRHVAFSYPIRPDLPIMEDLTFTVEPGEVVALVGPSGGGKSSCIAMLEHFYEPTSGEVLIFLNIFWMDVF</sequence>
<dbReference type="InterPro" id="IPR027417">
    <property type="entry name" value="P-loop_NTPase"/>
</dbReference>
<keyword evidence="2" id="KW-0812">Transmembrane</keyword>
<evidence type="ECO:0000256" key="3">
    <source>
        <dbReference type="ARBA" id="ARBA00022989"/>
    </source>
</evidence>
<dbReference type="GO" id="GO:0015421">
    <property type="term" value="F:ABC-type oligopeptide transporter activity"/>
    <property type="evidence" value="ECO:0007669"/>
    <property type="project" value="TreeGrafter"/>
</dbReference>
<dbReference type="STRING" id="1611254.A0A2G5VM46"/>
<keyword evidence="7" id="KW-1185">Reference proteome</keyword>
<dbReference type="SUPFAM" id="SSF52540">
    <property type="entry name" value="P-loop containing nucleoside triphosphate hydrolases"/>
    <property type="match status" value="1"/>
</dbReference>
<dbReference type="GO" id="GO:0005524">
    <property type="term" value="F:ATP binding"/>
    <property type="evidence" value="ECO:0007669"/>
    <property type="project" value="InterPro"/>
</dbReference>
<dbReference type="PANTHER" id="PTHR43394:SF19">
    <property type="entry name" value="ABC TRANSPORTER B FAMILY"/>
    <property type="match status" value="1"/>
</dbReference>
<dbReference type="AlphaFoldDB" id="A0A2G5VM46"/>
<dbReference type="GO" id="GO:0016887">
    <property type="term" value="F:ATP hydrolysis activity"/>
    <property type="evidence" value="ECO:0007669"/>
    <property type="project" value="InterPro"/>
</dbReference>
<evidence type="ECO:0000259" key="5">
    <source>
        <dbReference type="Pfam" id="PF00005"/>
    </source>
</evidence>
<dbReference type="Proteomes" id="UP000230233">
    <property type="component" value="Chromosome I"/>
</dbReference>
<dbReference type="InterPro" id="IPR003439">
    <property type="entry name" value="ABC_transporter-like_ATP-bd"/>
</dbReference>
<organism evidence="6 7">
    <name type="scientific">Caenorhabditis nigoni</name>
    <dbReference type="NCBI Taxonomy" id="1611254"/>
    <lineage>
        <taxon>Eukaryota</taxon>
        <taxon>Metazoa</taxon>
        <taxon>Ecdysozoa</taxon>
        <taxon>Nematoda</taxon>
        <taxon>Chromadorea</taxon>
        <taxon>Rhabditida</taxon>
        <taxon>Rhabditina</taxon>
        <taxon>Rhabditomorpha</taxon>
        <taxon>Rhabditoidea</taxon>
        <taxon>Rhabditidae</taxon>
        <taxon>Peloderinae</taxon>
        <taxon>Caenorhabditis</taxon>
    </lineage>
</organism>
<protein>
    <recommendedName>
        <fullName evidence="5">ABC transporter domain-containing protein</fullName>
    </recommendedName>
</protein>